<comment type="caution">
    <text evidence="3">The sequence shown here is derived from an EMBL/GenBank/DDBJ whole genome shotgun (WGS) entry which is preliminary data.</text>
</comment>
<gene>
    <name evidence="3" type="ORF">E1212_08330</name>
</gene>
<sequence length="67" mass="7614">MKNRVAELRAERAWTQADLAQRVGVSRQSINAIETGKFDPSLPVALRLAKLFDLTVEDIFTDEQRRA</sequence>
<dbReference type="GO" id="GO:0003677">
    <property type="term" value="F:DNA binding"/>
    <property type="evidence" value="ECO:0007669"/>
    <property type="project" value="UniProtKB-KW"/>
</dbReference>
<keyword evidence="4" id="KW-1185">Reference proteome</keyword>
<dbReference type="SMART" id="SM00530">
    <property type="entry name" value="HTH_XRE"/>
    <property type="match status" value="1"/>
</dbReference>
<dbReference type="Gene3D" id="1.10.260.40">
    <property type="entry name" value="lambda repressor-like DNA-binding domains"/>
    <property type="match status" value="1"/>
</dbReference>
<evidence type="ECO:0000259" key="2">
    <source>
        <dbReference type="PROSITE" id="PS50943"/>
    </source>
</evidence>
<dbReference type="RefSeq" id="WP_131981211.1">
    <property type="nucleotide sequence ID" value="NZ_SMKL01000014.1"/>
</dbReference>
<evidence type="ECO:0000256" key="1">
    <source>
        <dbReference type="ARBA" id="ARBA00023125"/>
    </source>
</evidence>
<dbReference type="SUPFAM" id="SSF47413">
    <property type="entry name" value="lambda repressor-like DNA-binding domains"/>
    <property type="match status" value="1"/>
</dbReference>
<dbReference type="EMBL" id="SMKL01000014">
    <property type="protein sequence ID" value="TDC52590.1"/>
    <property type="molecule type" value="Genomic_DNA"/>
</dbReference>
<dbReference type="PROSITE" id="PS50943">
    <property type="entry name" value="HTH_CROC1"/>
    <property type="match status" value="1"/>
</dbReference>
<accession>A0A4R4RRU0</accession>
<evidence type="ECO:0000313" key="4">
    <source>
        <dbReference type="Proteomes" id="UP000295621"/>
    </source>
</evidence>
<dbReference type="OrthoDB" id="7428772at2"/>
<evidence type="ECO:0000313" key="3">
    <source>
        <dbReference type="EMBL" id="TDC52590.1"/>
    </source>
</evidence>
<keyword evidence="1" id="KW-0238">DNA-binding</keyword>
<name>A0A4R4RRU0_9ACTN</name>
<proteinExistence type="predicted"/>
<dbReference type="InterPro" id="IPR010982">
    <property type="entry name" value="Lambda_DNA-bd_dom_sf"/>
</dbReference>
<dbReference type="InterPro" id="IPR001387">
    <property type="entry name" value="Cro/C1-type_HTH"/>
</dbReference>
<feature type="domain" description="HTH cro/C1-type" evidence="2">
    <location>
        <begin position="5"/>
        <end position="59"/>
    </location>
</feature>
<dbReference type="CDD" id="cd00093">
    <property type="entry name" value="HTH_XRE"/>
    <property type="match status" value="1"/>
</dbReference>
<dbReference type="PANTHER" id="PTHR46558">
    <property type="entry name" value="TRACRIPTIONAL REGULATORY PROTEIN-RELATED-RELATED"/>
    <property type="match status" value="1"/>
</dbReference>
<dbReference type="AlphaFoldDB" id="A0A4R4RRU0"/>
<reference evidence="3 4" key="1">
    <citation type="submission" date="2019-02" db="EMBL/GenBank/DDBJ databases">
        <title>Draft genome sequences of novel Actinobacteria.</title>
        <authorList>
            <person name="Sahin N."/>
            <person name="Ay H."/>
            <person name="Saygin H."/>
        </authorList>
    </citation>
    <scope>NUCLEOTIDE SEQUENCE [LARGE SCALE GENOMIC DNA]</scope>
    <source>
        <strain evidence="3 4">KC603</strain>
    </source>
</reference>
<dbReference type="Pfam" id="PF01381">
    <property type="entry name" value="HTH_3"/>
    <property type="match status" value="1"/>
</dbReference>
<organism evidence="3 4">
    <name type="scientific">Jiangella ureilytica</name>
    <dbReference type="NCBI Taxonomy" id="2530374"/>
    <lineage>
        <taxon>Bacteria</taxon>
        <taxon>Bacillati</taxon>
        <taxon>Actinomycetota</taxon>
        <taxon>Actinomycetes</taxon>
        <taxon>Jiangellales</taxon>
        <taxon>Jiangellaceae</taxon>
        <taxon>Jiangella</taxon>
    </lineage>
</organism>
<protein>
    <submittedName>
        <fullName evidence="3">Transcriptional regulator</fullName>
    </submittedName>
</protein>
<dbReference type="PANTHER" id="PTHR46558:SF4">
    <property type="entry name" value="DNA-BIDING PHAGE PROTEIN"/>
    <property type="match status" value="1"/>
</dbReference>
<dbReference type="Proteomes" id="UP000295621">
    <property type="component" value="Unassembled WGS sequence"/>
</dbReference>